<organism evidence="1 2">
    <name type="scientific">Oedothorax gibbosus</name>
    <dbReference type="NCBI Taxonomy" id="931172"/>
    <lineage>
        <taxon>Eukaryota</taxon>
        <taxon>Metazoa</taxon>
        <taxon>Ecdysozoa</taxon>
        <taxon>Arthropoda</taxon>
        <taxon>Chelicerata</taxon>
        <taxon>Arachnida</taxon>
        <taxon>Araneae</taxon>
        <taxon>Araneomorphae</taxon>
        <taxon>Entelegynae</taxon>
        <taxon>Araneoidea</taxon>
        <taxon>Linyphiidae</taxon>
        <taxon>Erigoninae</taxon>
        <taxon>Oedothorax</taxon>
    </lineage>
</organism>
<evidence type="ECO:0000313" key="2">
    <source>
        <dbReference type="Proteomes" id="UP000827092"/>
    </source>
</evidence>
<protein>
    <submittedName>
        <fullName evidence="1">Uncharacterized protein</fullName>
    </submittedName>
</protein>
<dbReference type="Proteomes" id="UP000827092">
    <property type="component" value="Unassembled WGS sequence"/>
</dbReference>
<comment type="caution">
    <text evidence="1">The sequence shown here is derived from an EMBL/GenBank/DDBJ whole genome shotgun (WGS) entry which is preliminary data.</text>
</comment>
<accession>A0AAV6VRA2</accession>
<sequence>MAYSFLTSRKTEVIEKEAERKLKMIFYLLGCCRDKETPPRKEALLKRKSSVKKKSCIMFSNTCTEKEFFGLQ</sequence>
<dbReference type="EMBL" id="JAFNEN010000038">
    <property type="protein sequence ID" value="KAG8198578.1"/>
    <property type="molecule type" value="Genomic_DNA"/>
</dbReference>
<reference evidence="1 2" key="1">
    <citation type="journal article" date="2022" name="Nat. Ecol. Evol.">
        <title>A masculinizing supergene underlies an exaggerated male reproductive morph in a spider.</title>
        <authorList>
            <person name="Hendrickx F."/>
            <person name="De Corte Z."/>
            <person name="Sonet G."/>
            <person name="Van Belleghem S.M."/>
            <person name="Kostlbacher S."/>
            <person name="Vangestel C."/>
        </authorList>
    </citation>
    <scope>NUCLEOTIDE SEQUENCE [LARGE SCALE GENOMIC DNA]</scope>
    <source>
        <strain evidence="1">W744_W776</strain>
    </source>
</reference>
<dbReference type="AlphaFoldDB" id="A0AAV6VRA2"/>
<name>A0AAV6VRA2_9ARAC</name>
<proteinExistence type="predicted"/>
<evidence type="ECO:0000313" key="1">
    <source>
        <dbReference type="EMBL" id="KAG8198578.1"/>
    </source>
</evidence>
<gene>
    <name evidence="1" type="ORF">JTE90_026476</name>
</gene>
<keyword evidence="2" id="KW-1185">Reference proteome</keyword>